<feature type="compositionally biased region" description="Polar residues" evidence="1">
    <location>
        <begin position="1"/>
        <end position="17"/>
    </location>
</feature>
<feature type="compositionally biased region" description="Basic and acidic residues" evidence="1">
    <location>
        <begin position="18"/>
        <end position="30"/>
    </location>
</feature>
<gene>
    <name evidence="2" type="ORF">ME0900_04190</name>
</gene>
<dbReference type="Proteomes" id="UP001165243">
    <property type="component" value="Unassembled WGS sequence"/>
</dbReference>
<feature type="region of interest" description="Disordered" evidence="1">
    <location>
        <begin position="1"/>
        <end position="49"/>
    </location>
</feature>
<name>A0AAV5PEN5_LACDE</name>
<organism evidence="2 3">
    <name type="scientific">Lactobacillus delbrueckii subsp. bulgaricus</name>
    <dbReference type="NCBI Taxonomy" id="1585"/>
    <lineage>
        <taxon>Bacteria</taxon>
        <taxon>Bacillati</taxon>
        <taxon>Bacillota</taxon>
        <taxon>Bacilli</taxon>
        <taxon>Lactobacillales</taxon>
        <taxon>Lactobacillaceae</taxon>
        <taxon>Lactobacillus</taxon>
    </lineage>
</organism>
<comment type="caution">
    <text evidence="2">The sequence shown here is derived from an EMBL/GenBank/DDBJ whole genome shotgun (WGS) entry which is preliminary data.</text>
</comment>
<evidence type="ECO:0000313" key="3">
    <source>
        <dbReference type="Proteomes" id="UP001165243"/>
    </source>
</evidence>
<evidence type="ECO:0000313" key="2">
    <source>
        <dbReference type="EMBL" id="GMB86047.1"/>
    </source>
</evidence>
<dbReference type="AlphaFoldDB" id="A0AAV5PEN5"/>
<accession>A0AAV5PEN5</accession>
<proteinExistence type="predicted"/>
<reference evidence="2" key="1">
    <citation type="submission" date="2023-04" db="EMBL/GenBank/DDBJ databases">
        <title>Draft genome sequences of Lactobacillus delbrueckii subsp. bulgaricus ME-900 and ME-901 with improved acid tolerance.</title>
        <authorList>
            <person name="Ishida T."/>
            <person name="Yamamoto E."/>
            <person name="Koizumi A."/>
            <person name="Fujiwara S."/>
            <person name="Makino S."/>
            <person name="Kano H."/>
            <person name="Kimura K."/>
        </authorList>
    </citation>
    <scope>NUCLEOTIDE SEQUENCE</scope>
    <source>
        <strain evidence="2">ME-900</strain>
    </source>
</reference>
<sequence length="49" mass="5572">MHMLQNENEISTSLKTTSDYKDVKAGDKTMRIPKNLGQAQPASAWRHSR</sequence>
<protein>
    <submittedName>
        <fullName evidence="2">Uncharacterized protein</fullName>
    </submittedName>
</protein>
<evidence type="ECO:0000256" key="1">
    <source>
        <dbReference type="SAM" id="MobiDB-lite"/>
    </source>
</evidence>
<dbReference type="EMBL" id="BSWK01000003">
    <property type="protein sequence ID" value="GMB86047.1"/>
    <property type="molecule type" value="Genomic_DNA"/>
</dbReference>